<comment type="caution">
    <text evidence="2">The sequence shown here is derived from an EMBL/GenBank/DDBJ whole genome shotgun (WGS) entry which is preliminary data.</text>
</comment>
<feature type="transmembrane region" description="Helical" evidence="1">
    <location>
        <begin position="112"/>
        <end position="131"/>
    </location>
</feature>
<dbReference type="RefSeq" id="WP_015363996.1">
    <property type="nucleotide sequence ID" value="NZ_QKZR01000005.1"/>
</dbReference>
<evidence type="ECO:0000256" key="1">
    <source>
        <dbReference type="SAM" id="Phobius"/>
    </source>
</evidence>
<sequence length="133" mass="15857">MIIDHFIPPIKSRTDDELLQIVGAPEKWTPDAVSLAHEELSDRKIPVVKIEMARYLEDKRDQLTLKLKSNESYHLCDFLLSPSLTFIELLFSWELNKDGYHRKARQQKRFRVFIIIFVFFLFLLFQIAQIFKD</sequence>
<organism evidence="2 3">
    <name type="scientific">Nonlabens dokdonensis</name>
    <dbReference type="NCBI Taxonomy" id="328515"/>
    <lineage>
        <taxon>Bacteria</taxon>
        <taxon>Pseudomonadati</taxon>
        <taxon>Bacteroidota</taxon>
        <taxon>Flavobacteriia</taxon>
        <taxon>Flavobacteriales</taxon>
        <taxon>Flavobacteriaceae</taxon>
        <taxon>Nonlabens</taxon>
    </lineage>
</organism>
<keyword evidence="1" id="KW-1133">Transmembrane helix</keyword>
<keyword evidence="3" id="KW-1185">Reference proteome</keyword>
<accession>A0ABX5PVU4</accession>
<proteinExistence type="predicted"/>
<evidence type="ECO:0000313" key="3">
    <source>
        <dbReference type="Proteomes" id="UP000248584"/>
    </source>
</evidence>
<keyword evidence="1" id="KW-0812">Transmembrane</keyword>
<reference evidence="2 3" key="1">
    <citation type="submission" date="2018-06" db="EMBL/GenBank/DDBJ databases">
        <title>Genomic Encyclopedia of Archaeal and Bacterial Type Strains, Phase II (KMG-II): from individual species to whole genera.</title>
        <authorList>
            <person name="Goeker M."/>
        </authorList>
    </citation>
    <scope>NUCLEOTIDE SEQUENCE [LARGE SCALE GENOMIC DNA]</scope>
    <source>
        <strain evidence="2 3">DSM 17205</strain>
    </source>
</reference>
<dbReference type="Proteomes" id="UP000248584">
    <property type="component" value="Unassembled WGS sequence"/>
</dbReference>
<dbReference type="EMBL" id="QKZR01000005">
    <property type="protein sequence ID" value="PZX38243.1"/>
    <property type="molecule type" value="Genomic_DNA"/>
</dbReference>
<name>A0ABX5PVU4_9FLAO</name>
<protein>
    <submittedName>
        <fullName evidence="2">Uncharacterized protein</fullName>
    </submittedName>
</protein>
<gene>
    <name evidence="2" type="ORF">LX97_02824</name>
</gene>
<keyword evidence="1" id="KW-0472">Membrane</keyword>
<evidence type="ECO:0000313" key="2">
    <source>
        <dbReference type="EMBL" id="PZX38243.1"/>
    </source>
</evidence>